<organism evidence="4 5">
    <name type="scientific">Paeniglutamicibacter sulfureus</name>
    <dbReference type="NCBI Taxonomy" id="43666"/>
    <lineage>
        <taxon>Bacteria</taxon>
        <taxon>Bacillati</taxon>
        <taxon>Actinomycetota</taxon>
        <taxon>Actinomycetes</taxon>
        <taxon>Micrococcales</taxon>
        <taxon>Micrococcaceae</taxon>
        <taxon>Paeniglutamicibacter</taxon>
    </lineage>
</organism>
<dbReference type="RefSeq" id="WP_310290152.1">
    <property type="nucleotide sequence ID" value="NZ_BAAAWO010000001.1"/>
</dbReference>
<feature type="region of interest" description="Disordered" evidence="1">
    <location>
        <begin position="1"/>
        <end position="93"/>
    </location>
</feature>
<accession>A0ABU2BIA1</accession>
<reference evidence="4 5" key="1">
    <citation type="submission" date="2023-07" db="EMBL/GenBank/DDBJ databases">
        <title>Sequencing the genomes of 1000 actinobacteria strains.</title>
        <authorList>
            <person name="Klenk H.-P."/>
        </authorList>
    </citation>
    <scope>NUCLEOTIDE SEQUENCE [LARGE SCALE GENOMIC DNA]</scope>
    <source>
        <strain evidence="4 5">DSM 20167</strain>
    </source>
</reference>
<feature type="compositionally biased region" description="Basic and acidic residues" evidence="1">
    <location>
        <begin position="1"/>
        <end position="13"/>
    </location>
</feature>
<evidence type="ECO:0000313" key="5">
    <source>
        <dbReference type="Proteomes" id="UP001183817"/>
    </source>
</evidence>
<protein>
    <recommendedName>
        <fullName evidence="3">DUF4190 domain-containing protein</fullName>
    </recommendedName>
</protein>
<dbReference type="InterPro" id="IPR025241">
    <property type="entry name" value="DUF4190"/>
</dbReference>
<feature type="transmembrane region" description="Helical" evidence="2">
    <location>
        <begin position="145"/>
        <end position="171"/>
    </location>
</feature>
<evidence type="ECO:0000259" key="3">
    <source>
        <dbReference type="Pfam" id="PF13828"/>
    </source>
</evidence>
<evidence type="ECO:0000256" key="2">
    <source>
        <dbReference type="SAM" id="Phobius"/>
    </source>
</evidence>
<feature type="domain" description="DUF4190" evidence="3">
    <location>
        <begin position="104"/>
        <end position="163"/>
    </location>
</feature>
<sequence>MGNPEDAAHEPENRPSFGDPSDPRWSHNPHAAPPRNPYLDQPLDGPPIGLNRGPGSPGNVGQAGQNGNGQPGYTRQGPAQTGSPQAGYPQPGYPVQAQRPAGVLAIVSLVTGIIGLVSVGLFFFPQLAAIICGHLALRREPHMRGVAIAGLVTGYLGAAIFLLWMVVLIFLGSTLGAYAY</sequence>
<keyword evidence="5" id="KW-1185">Reference proteome</keyword>
<proteinExistence type="predicted"/>
<keyword evidence="2" id="KW-1133">Transmembrane helix</keyword>
<keyword evidence="2" id="KW-0472">Membrane</keyword>
<feature type="transmembrane region" description="Helical" evidence="2">
    <location>
        <begin position="101"/>
        <end position="124"/>
    </location>
</feature>
<comment type="caution">
    <text evidence="4">The sequence shown here is derived from an EMBL/GenBank/DDBJ whole genome shotgun (WGS) entry which is preliminary data.</text>
</comment>
<keyword evidence="2" id="KW-0812">Transmembrane</keyword>
<dbReference type="EMBL" id="JAVDYI010000001">
    <property type="protein sequence ID" value="MDR7358360.1"/>
    <property type="molecule type" value="Genomic_DNA"/>
</dbReference>
<evidence type="ECO:0000256" key="1">
    <source>
        <dbReference type="SAM" id="MobiDB-lite"/>
    </source>
</evidence>
<evidence type="ECO:0000313" key="4">
    <source>
        <dbReference type="EMBL" id="MDR7358360.1"/>
    </source>
</evidence>
<dbReference type="Pfam" id="PF13828">
    <property type="entry name" value="DUF4190"/>
    <property type="match status" value="1"/>
</dbReference>
<gene>
    <name evidence="4" type="ORF">J2S64_002051</name>
</gene>
<dbReference type="Proteomes" id="UP001183817">
    <property type="component" value="Unassembled WGS sequence"/>
</dbReference>
<name>A0ABU2BIA1_9MICC</name>